<dbReference type="Pfam" id="PF05168">
    <property type="entry name" value="HEPN"/>
    <property type="match status" value="1"/>
</dbReference>
<sequence>MTLSNLIGISLEQVKADPAMIQRLLQSAESSLQDAKVEGLSNETRFDVAYKTVMQLANAALQANGYRTLTSRPGHHQTMIQSLSQTIGLERKVVIELDALRKQRNITDYSGDLVSNKACEACISHAKVLYADVSHWIKENHPELLANYK</sequence>
<dbReference type="AlphaFoldDB" id="A0A917FRC1"/>
<dbReference type="Gene3D" id="1.20.120.330">
    <property type="entry name" value="Nucleotidyltransferases domain 2"/>
    <property type="match status" value="1"/>
</dbReference>
<protein>
    <recommendedName>
        <fullName evidence="1">HEPN domain-containing protein</fullName>
    </recommendedName>
</protein>
<comment type="caution">
    <text evidence="2">The sequence shown here is derived from an EMBL/GenBank/DDBJ whole genome shotgun (WGS) entry which is preliminary data.</text>
</comment>
<proteinExistence type="predicted"/>
<name>A0A917FRC1_9GAMM</name>
<keyword evidence="3" id="KW-1185">Reference proteome</keyword>
<dbReference type="InterPro" id="IPR007842">
    <property type="entry name" value="HEPN_dom"/>
</dbReference>
<reference evidence="2" key="1">
    <citation type="journal article" date="2014" name="Int. J. Syst. Evol. Microbiol.">
        <title>Complete genome sequence of Corynebacterium casei LMG S-19264T (=DSM 44701T), isolated from a smear-ripened cheese.</title>
        <authorList>
            <consortium name="US DOE Joint Genome Institute (JGI-PGF)"/>
            <person name="Walter F."/>
            <person name="Albersmeier A."/>
            <person name="Kalinowski J."/>
            <person name="Ruckert C."/>
        </authorList>
    </citation>
    <scope>NUCLEOTIDE SEQUENCE</scope>
    <source>
        <strain evidence="2">CGMCC 1.12181</strain>
    </source>
</reference>
<feature type="domain" description="HEPN" evidence="1">
    <location>
        <begin position="22"/>
        <end position="133"/>
    </location>
</feature>
<organism evidence="2 3">
    <name type="scientific">Marinicella pacifica</name>
    <dbReference type="NCBI Taxonomy" id="1171543"/>
    <lineage>
        <taxon>Bacteria</taxon>
        <taxon>Pseudomonadati</taxon>
        <taxon>Pseudomonadota</taxon>
        <taxon>Gammaproteobacteria</taxon>
        <taxon>Lysobacterales</taxon>
        <taxon>Marinicellaceae</taxon>
        <taxon>Marinicella</taxon>
    </lineage>
</organism>
<evidence type="ECO:0000313" key="2">
    <source>
        <dbReference type="EMBL" id="GGF96196.1"/>
    </source>
</evidence>
<accession>A0A917FRC1</accession>
<dbReference type="Proteomes" id="UP000605253">
    <property type="component" value="Unassembled WGS sequence"/>
</dbReference>
<evidence type="ECO:0000259" key="1">
    <source>
        <dbReference type="Pfam" id="PF05168"/>
    </source>
</evidence>
<evidence type="ECO:0000313" key="3">
    <source>
        <dbReference type="Proteomes" id="UP000605253"/>
    </source>
</evidence>
<dbReference type="EMBL" id="BMEO01000006">
    <property type="protein sequence ID" value="GGF96196.1"/>
    <property type="molecule type" value="Genomic_DNA"/>
</dbReference>
<gene>
    <name evidence="2" type="ORF">GCM10011365_16900</name>
</gene>
<reference evidence="2" key="2">
    <citation type="submission" date="2020-09" db="EMBL/GenBank/DDBJ databases">
        <authorList>
            <person name="Sun Q."/>
            <person name="Zhou Y."/>
        </authorList>
    </citation>
    <scope>NUCLEOTIDE SEQUENCE</scope>
    <source>
        <strain evidence="2">CGMCC 1.12181</strain>
    </source>
</reference>
<dbReference type="RefSeq" id="WP_188365293.1">
    <property type="nucleotide sequence ID" value="NZ_BAABJF010000001.1"/>
</dbReference>